<protein>
    <submittedName>
        <fullName evidence="2">Pyridoxal phosphate homeostasis protein</fullName>
    </submittedName>
</protein>
<feature type="region of interest" description="Disordered" evidence="1">
    <location>
        <begin position="88"/>
        <end position="112"/>
    </location>
</feature>
<keyword evidence="3" id="KW-1185">Reference proteome</keyword>
<dbReference type="AlphaFoldDB" id="A0AAE1HV50"/>
<proteinExistence type="predicted"/>
<feature type="non-terminal residue" evidence="2">
    <location>
        <position position="1"/>
    </location>
</feature>
<feature type="region of interest" description="Disordered" evidence="1">
    <location>
        <begin position="237"/>
        <end position="305"/>
    </location>
</feature>
<name>A0AAE1HV50_9NEOP</name>
<reference evidence="2" key="1">
    <citation type="submission" date="2021-07" db="EMBL/GenBank/DDBJ databases">
        <authorList>
            <person name="Catto M.A."/>
            <person name="Jacobson A."/>
            <person name="Kennedy G."/>
            <person name="Labadie P."/>
            <person name="Hunt B.G."/>
            <person name="Srinivasan R."/>
        </authorList>
    </citation>
    <scope>NUCLEOTIDE SEQUENCE</scope>
    <source>
        <strain evidence="2">PL_HMW_Pooled</strain>
        <tissue evidence="2">Head</tissue>
    </source>
</reference>
<evidence type="ECO:0000256" key="1">
    <source>
        <dbReference type="SAM" id="MobiDB-lite"/>
    </source>
</evidence>
<comment type="caution">
    <text evidence="2">The sequence shown here is derived from an EMBL/GenBank/DDBJ whole genome shotgun (WGS) entry which is preliminary data.</text>
</comment>
<organism evidence="2 3">
    <name type="scientific">Frankliniella fusca</name>
    <dbReference type="NCBI Taxonomy" id="407009"/>
    <lineage>
        <taxon>Eukaryota</taxon>
        <taxon>Metazoa</taxon>
        <taxon>Ecdysozoa</taxon>
        <taxon>Arthropoda</taxon>
        <taxon>Hexapoda</taxon>
        <taxon>Insecta</taxon>
        <taxon>Pterygota</taxon>
        <taxon>Neoptera</taxon>
        <taxon>Paraneoptera</taxon>
        <taxon>Thysanoptera</taxon>
        <taxon>Terebrantia</taxon>
        <taxon>Thripoidea</taxon>
        <taxon>Thripidae</taxon>
        <taxon>Frankliniella</taxon>
    </lineage>
</organism>
<accession>A0AAE1HV50</accession>
<dbReference type="Proteomes" id="UP001219518">
    <property type="component" value="Unassembled WGS sequence"/>
</dbReference>
<evidence type="ECO:0000313" key="2">
    <source>
        <dbReference type="EMBL" id="KAK3927300.1"/>
    </source>
</evidence>
<reference evidence="2" key="2">
    <citation type="journal article" date="2023" name="BMC Genomics">
        <title>Pest status, molecular evolution, and epigenetic factors derived from the genome assembly of Frankliniella fusca, a thysanopteran phytovirus vector.</title>
        <authorList>
            <person name="Catto M.A."/>
            <person name="Labadie P.E."/>
            <person name="Jacobson A.L."/>
            <person name="Kennedy G.G."/>
            <person name="Srinivasan R."/>
            <person name="Hunt B.G."/>
        </authorList>
    </citation>
    <scope>NUCLEOTIDE SEQUENCE</scope>
    <source>
        <strain evidence="2">PL_HMW_Pooled</strain>
    </source>
</reference>
<gene>
    <name evidence="2" type="ORF">KUF71_015584</name>
</gene>
<feature type="compositionally biased region" description="Low complexity" evidence="1">
    <location>
        <begin position="172"/>
        <end position="181"/>
    </location>
</feature>
<evidence type="ECO:0000313" key="3">
    <source>
        <dbReference type="Proteomes" id="UP001219518"/>
    </source>
</evidence>
<feature type="region of interest" description="Disordered" evidence="1">
    <location>
        <begin position="148"/>
        <end position="196"/>
    </location>
</feature>
<feature type="compositionally biased region" description="Basic and acidic residues" evidence="1">
    <location>
        <begin position="269"/>
        <end position="282"/>
    </location>
</feature>
<dbReference type="EMBL" id="JAHWGI010001285">
    <property type="protein sequence ID" value="KAK3927300.1"/>
    <property type="molecule type" value="Genomic_DNA"/>
</dbReference>
<sequence length="305" mass="31747">GQRALALAGVLGQCRPPPAYERGQTTSLQSTIRATPMETLFHPADVAALRARPHPDRIPMSPHCAAAINSVKAAAAAARCSEPAPLSNLEYLPPPTSTAPEAGPGLQAKRPDSAASLTETIAKILQIDPSSVFSSLYRAGVGALAATSSGPAPTAWRSAPQVRSPKPPWPQTWGKTTTGTTGAVGAGSGAGAARDGADNKIDRRKFKIDSAIQSSRPAVKTAHQIAQLTARLRLRHGRKARSCQGPLGYGSAPSWSLRQGQGQGHGHGRPKDLPRAGREVPETVRGLLAPPASAPTLGLDQQEER</sequence>